<dbReference type="PANTHER" id="PTHR23346">
    <property type="entry name" value="TRANSLATIONAL ACTIVATOR GCN1-RELATED"/>
    <property type="match status" value="1"/>
</dbReference>
<dbReference type="Gene3D" id="1.25.10.10">
    <property type="entry name" value="Leucine-rich Repeat Variant"/>
    <property type="match status" value="2"/>
</dbReference>
<dbReference type="InterPro" id="IPR024372">
    <property type="entry name" value="Ecm29_N"/>
</dbReference>
<protein>
    <submittedName>
        <fullName evidence="7">Uncharacterized protein</fullName>
    </submittedName>
</protein>
<evidence type="ECO:0000256" key="4">
    <source>
        <dbReference type="ARBA" id="ARBA00022942"/>
    </source>
</evidence>
<keyword evidence="4" id="KW-0647">Proteasome</keyword>
<dbReference type="SUPFAM" id="SSF48371">
    <property type="entry name" value="ARM repeat"/>
    <property type="match status" value="3"/>
</dbReference>
<dbReference type="RefSeq" id="XP_056507742.1">
    <property type="nucleotide sequence ID" value="XM_056659449.1"/>
</dbReference>
<dbReference type="GO" id="GO:0036503">
    <property type="term" value="P:ERAD pathway"/>
    <property type="evidence" value="ECO:0007669"/>
    <property type="project" value="TreeGrafter"/>
</dbReference>
<name>A0A9W9JWS5_9EURO</name>
<dbReference type="GO" id="GO:0005634">
    <property type="term" value="C:nucleus"/>
    <property type="evidence" value="ECO:0007669"/>
    <property type="project" value="TreeGrafter"/>
</dbReference>
<dbReference type="Pfam" id="PF23731">
    <property type="entry name" value="ARM_ECM29_C"/>
    <property type="match status" value="1"/>
</dbReference>
<evidence type="ECO:0000256" key="1">
    <source>
        <dbReference type="ARBA" id="ARBA00004496"/>
    </source>
</evidence>
<feature type="domain" description="Proteasome component Ecm29 N-terminal" evidence="5">
    <location>
        <begin position="15"/>
        <end position="535"/>
    </location>
</feature>
<accession>A0A9W9JWS5</accession>
<dbReference type="EMBL" id="JAPMSZ010000011">
    <property type="protein sequence ID" value="KAJ5084345.1"/>
    <property type="molecule type" value="Genomic_DNA"/>
</dbReference>
<keyword evidence="8" id="KW-1185">Reference proteome</keyword>
<dbReference type="Proteomes" id="UP001141434">
    <property type="component" value="Unassembled WGS sequence"/>
</dbReference>
<evidence type="ECO:0000313" key="8">
    <source>
        <dbReference type="Proteomes" id="UP001141434"/>
    </source>
</evidence>
<dbReference type="InterPro" id="IPR016024">
    <property type="entry name" value="ARM-type_fold"/>
</dbReference>
<comment type="subcellular location">
    <subcellularLocation>
        <location evidence="1">Cytoplasm</location>
    </subcellularLocation>
</comment>
<gene>
    <name evidence="7" type="ORF">NUU61_008924</name>
</gene>
<keyword evidence="2" id="KW-0963">Cytoplasm</keyword>
<evidence type="ECO:0000259" key="6">
    <source>
        <dbReference type="Pfam" id="PF24492"/>
    </source>
</evidence>
<reference evidence="7" key="1">
    <citation type="submission" date="2022-11" db="EMBL/GenBank/DDBJ databases">
        <authorList>
            <person name="Petersen C."/>
        </authorList>
    </citation>
    <scope>NUCLEOTIDE SEQUENCE</scope>
    <source>
        <strain evidence="7">IBT 34128</strain>
    </source>
</reference>
<dbReference type="InterPro" id="IPR055443">
    <property type="entry name" value="HEAT_ECM29"/>
</dbReference>
<organism evidence="7 8">
    <name type="scientific">Penicillium alfredii</name>
    <dbReference type="NCBI Taxonomy" id="1506179"/>
    <lineage>
        <taxon>Eukaryota</taxon>
        <taxon>Fungi</taxon>
        <taxon>Dikarya</taxon>
        <taxon>Ascomycota</taxon>
        <taxon>Pezizomycotina</taxon>
        <taxon>Eurotiomycetes</taxon>
        <taxon>Eurotiomycetidae</taxon>
        <taxon>Eurotiales</taxon>
        <taxon>Aspergillaceae</taxon>
        <taxon>Penicillium</taxon>
    </lineage>
</organism>
<dbReference type="GO" id="GO:0060090">
    <property type="term" value="F:molecular adaptor activity"/>
    <property type="evidence" value="ECO:0007669"/>
    <property type="project" value="InterPro"/>
</dbReference>
<evidence type="ECO:0000313" key="7">
    <source>
        <dbReference type="EMBL" id="KAJ5084345.1"/>
    </source>
</evidence>
<evidence type="ECO:0000256" key="2">
    <source>
        <dbReference type="ARBA" id="ARBA00022490"/>
    </source>
</evidence>
<dbReference type="InterPro" id="IPR011989">
    <property type="entry name" value="ARM-like"/>
</dbReference>
<evidence type="ECO:0000259" key="5">
    <source>
        <dbReference type="Pfam" id="PF13001"/>
    </source>
</evidence>
<dbReference type="GeneID" id="81398618"/>
<dbReference type="OrthoDB" id="16066at2759"/>
<keyword evidence="3" id="KW-0677">Repeat</keyword>
<feature type="domain" description="Proteasome adapter and scaffold protein ECM29 HEAT-repeat" evidence="6">
    <location>
        <begin position="1317"/>
        <end position="1478"/>
    </location>
</feature>
<dbReference type="PANTHER" id="PTHR23346:SF19">
    <property type="entry name" value="PROTEASOME ADAPTER AND SCAFFOLD PROTEIN ECM29"/>
    <property type="match status" value="1"/>
</dbReference>
<dbReference type="GO" id="GO:0000502">
    <property type="term" value="C:proteasome complex"/>
    <property type="evidence" value="ECO:0007669"/>
    <property type="project" value="UniProtKB-KW"/>
</dbReference>
<dbReference type="Pfam" id="PF13001">
    <property type="entry name" value="ECM29_N"/>
    <property type="match status" value="1"/>
</dbReference>
<proteinExistence type="predicted"/>
<sequence length="1851" mass="204303">MADSPSLEARELSLIGKVEFRIAMADTDEKLQSLLQTYLAPLLLKLSSESVAVRNKVISVCQHVNARVQAPSIQLPVAALLKQFKEQKSQLVRHFDLIYAQQGIDRLGSDARVEILLPLLQGISEIGTSPTQGAIVFNLVLRLLPLLKLPPKGGEDDLRLKQRLGLSNEDTQFLSFWLGKLLLLSPAPKESSTCSGLSSEEYMFLNKGAPATETWNPSATGGLNLTETKVTALRFIGSGAFTDAQRFLPSLIASADANSRLADLGDETLKRFAADLENPDVVQQLYDLYFGAEMPAGAPRVRPPLQVKILVFLGKSIKATGNPQRILRLIEDGLLSDAARSSQGLQASKLRTQIFTFTTWVVRMGSPSDLKQIAPKLIAGLRDFIQSQGWPSPGASGQRLPATDLSLRGLAYESIGIMVPKVDFQLRDDTVENFEFDLVRWLFTSLSADDSSPQIFVSIDQALGSILNSSLDSHDQDFQNQLRPFLVRQMSMQPGDIDPDTGSTVVRGVQYAAVRFANRFLPFKDVVARWIDLMAIARGPERQQEIVEEGKKGLHPYWYRLLNPTKDKKWLDASSARERDESWFDFPSFDEVTRFLLGSEKQEQSTVQDVAASQLLSGSYKKAFVPAISFLRNTLLWEAFSASGISVELEQDWDYKLEVLLSTSDEARCAVRQYIRNSAKHSVLSFLSGALDGLVDPGHENPRQCGVHFVEVCSLAPNDVVGELIPRAMSLTGPIFSNNQDIQAVAARAFGILVSHPAFAEDKLKEFVTELVGVIQSWNTSIGEAVLRVRGAILALAYLLSRLAYRNLLEKVPEVQVRQFIEASLDILDVSRDTLLQRTAQTAVGQLSLSGILSPQILPEASWKKAQEKITRDAKSENETPIVSLGFLTLTFSRADANSSLFRGLLESLYSLHEIRSPEVQFTVGEALSDVAVGWDSRSLIQDFDIDAESPRSDVARVVFAEISDKIIADCVAPKPSLRKASAIWLLSLVKNCGHMPEMQERLRKCQATFTSLLGNRDEVVQETGAHGLSLVYEIGDQALKNDLVRDLVDSFTATGSNLGGGKVTGDTQLFEPGALPTGEGSSVNTYKDIMNLAAEAGDPTLVYRFMSLASNNAIWTNRAAFGRFGISTIFSDASVDGYLAQNPKIYPKLFRYRFDPNPNVQRSMNTIWQALVKDPTVVVDTHFDEIVEDLLKSMLAGREWRVRQASCAAVADLIQGRRPEKYARYLDEIYGKAFKLLDDIKESVRTAALKLCQTITNSVIRTLETSGTEKRASTLLRSAIPFLLSDKGLDSSVEEVQGYAIGALVQIIKKSPGTLLHPFVPSILEKFLTALSSLEPQAVNYVHLNADKYGLTSQDVDKMRLSSIRTSPMMEVIERYLIDNLDETNLKELAPKLEDVLRSAVGLPSKVGCSRVLVLLSMKTLLFRPYADRFIQLLTKYVVDRNDTVSASYCTSMGYLLRLASDDRVLKTIDYAKTLYLTAEDATPRVISAEILHSSSKLSNDRFMAFAATALPFVFVCKHDADEHVKEEFEKTWQDNVGSRAVSLYIREIIGLVSDNLDSPRWAIKHTAARAIAQAILSLDAEMDLPTATLIWPVLEKALSGKTWDGKEVVLKALVKFASQAQKLWQEKKELGDLMKTIAVREAKRNNALYRPHGLRALGEISQARQDLNFMSDALKIVPPLVEELVAEDADPMEVDSWNGGSNLDDTLAACVQCLLQCFNPATGSNEVLGKYVDQMTGPLDQALHHGGRPVAKTTYEELHSFFTRVGQWMKTGGSELAGPLTALIGVFTREMDGSVEAIRQARAEAILAYLTLPGSVGMGGLGETLRTWRAGERSGPVQRVLDQALALTR</sequence>
<dbReference type="Pfam" id="PF24492">
    <property type="entry name" value="HEAT_ECM29"/>
    <property type="match status" value="1"/>
</dbReference>
<dbReference type="GO" id="GO:0005737">
    <property type="term" value="C:cytoplasm"/>
    <property type="evidence" value="ECO:0007669"/>
    <property type="project" value="UniProtKB-SubCell"/>
</dbReference>
<evidence type="ECO:0000256" key="3">
    <source>
        <dbReference type="ARBA" id="ARBA00022737"/>
    </source>
</evidence>
<dbReference type="GO" id="GO:0043248">
    <property type="term" value="P:proteasome assembly"/>
    <property type="evidence" value="ECO:0007669"/>
    <property type="project" value="InterPro"/>
</dbReference>
<comment type="caution">
    <text evidence="7">The sequence shown here is derived from an EMBL/GenBank/DDBJ whole genome shotgun (WGS) entry which is preliminary data.</text>
</comment>
<reference evidence="7" key="2">
    <citation type="journal article" date="2023" name="IMA Fungus">
        <title>Comparative genomic study of the Penicillium genus elucidates a diverse pangenome and 15 lateral gene transfer events.</title>
        <authorList>
            <person name="Petersen C."/>
            <person name="Sorensen T."/>
            <person name="Nielsen M.R."/>
            <person name="Sondergaard T.E."/>
            <person name="Sorensen J.L."/>
            <person name="Fitzpatrick D.A."/>
            <person name="Frisvad J.C."/>
            <person name="Nielsen K.L."/>
        </authorList>
    </citation>
    <scope>NUCLEOTIDE SEQUENCE</scope>
    <source>
        <strain evidence="7">IBT 34128</strain>
    </source>
</reference>